<keyword evidence="1" id="KW-0812">Transmembrane</keyword>
<evidence type="ECO:0000313" key="2">
    <source>
        <dbReference type="EMBL" id="KAH8103410.1"/>
    </source>
</evidence>
<feature type="transmembrane region" description="Helical" evidence="1">
    <location>
        <begin position="41"/>
        <end position="67"/>
    </location>
</feature>
<feature type="transmembrane region" description="Helical" evidence="1">
    <location>
        <begin position="87"/>
        <end position="109"/>
    </location>
</feature>
<comment type="caution">
    <text evidence="2">The sequence shown here is derived from an EMBL/GenBank/DDBJ whole genome shotgun (WGS) entry which is preliminary data.</text>
</comment>
<gene>
    <name evidence="2" type="ORF">BXZ70DRAFT_728579</name>
</gene>
<proteinExistence type="predicted"/>
<keyword evidence="1" id="KW-1133">Transmembrane helix</keyword>
<evidence type="ECO:0000256" key="1">
    <source>
        <dbReference type="SAM" id="Phobius"/>
    </source>
</evidence>
<name>A0A8K0UU80_9AGAR</name>
<evidence type="ECO:0000313" key="3">
    <source>
        <dbReference type="Proteomes" id="UP000813824"/>
    </source>
</evidence>
<protein>
    <submittedName>
        <fullName evidence="2">Uncharacterized protein</fullName>
    </submittedName>
</protein>
<dbReference type="Proteomes" id="UP000813824">
    <property type="component" value="Unassembled WGS sequence"/>
</dbReference>
<reference evidence="2" key="1">
    <citation type="journal article" date="2021" name="New Phytol.">
        <title>Evolutionary innovations through gain and loss of genes in the ectomycorrhizal Boletales.</title>
        <authorList>
            <person name="Wu G."/>
            <person name="Miyauchi S."/>
            <person name="Morin E."/>
            <person name="Kuo A."/>
            <person name="Drula E."/>
            <person name="Varga T."/>
            <person name="Kohler A."/>
            <person name="Feng B."/>
            <person name="Cao Y."/>
            <person name="Lipzen A."/>
            <person name="Daum C."/>
            <person name="Hundley H."/>
            <person name="Pangilinan J."/>
            <person name="Johnson J."/>
            <person name="Barry K."/>
            <person name="LaButti K."/>
            <person name="Ng V."/>
            <person name="Ahrendt S."/>
            <person name="Min B."/>
            <person name="Choi I.G."/>
            <person name="Park H."/>
            <person name="Plett J.M."/>
            <person name="Magnuson J."/>
            <person name="Spatafora J.W."/>
            <person name="Nagy L.G."/>
            <person name="Henrissat B."/>
            <person name="Grigoriev I.V."/>
            <person name="Yang Z.L."/>
            <person name="Xu J."/>
            <person name="Martin F.M."/>
        </authorList>
    </citation>
    <scope>NUCLEOTIDE SEQUENCE</scope>
    <source>
        <strain evidence="2">KKN 215</strain>
    </source>
</reference>
<organism evidence="2 3">
    <name type="scientific">Cristinia sonorae</name>
    <dbReference type="NCBI Taxonomy" id="1940300"/>
    <lineage>
        <taxon>Eukaryota</taxon>
        <taxon>Fungi</taxon>
        <taxon>Dikarya</taxon>
        <taxon>Basidiomycota</taxon>
        <taxon>Agaricomycotina</taxon>
        <taxon>Agaricomycetes</taxon>
        <taxon>Agaricomycetidae</taxon>
        <taxon>Agaricales</taxon>
        <taxon>Pleurotineae</taxon>
        <taxon>Stephanosporaceae</taxon>
        <taxon>Cristinia</taxon>
    </lineage>
</organism>
<keyword evidence="3" id="KW-1185">Reference proteome</keyword>
<dbReference type="EMBL" id="JAEVFJ010000007">
    <property type="protein sequence ID" value="KAH8103410.1"/>
    <property type="molecule type" value="Genomic_DNA"/>
</dbReference>
<sequence>MSIAISFPTRAVIVDQPRQCNSHTSAPSRCGTWGQEGHEVWAISALSPTISISIITLLHCTLSWATYGSVKPRRTHRRIASQFRRKLWALVICSALPGMPLWLKCILTFRYSQMGRPTFKSDIYSFLCGAD</sequence>
<keyword evidence="1" id="KW-0472">Membrane</keyword>
<dbReference type="AlphaFoldDB" id="A0A8K0UU80"/>
<accession>A0A8K0UU80</accession>